<comment type="caution">
    <text evidence="10">The sequence shown here is derived from an EMBL/GenBank/DDBJ whole genome shotgun (WGS) entry which is preliminary data.</text>
</comment>
<organism evidence="10 11">
    <name type="scientific">Stephanodiscus triporus</name>
    <dbReference type="NCBI Taxonomy" id="2934178"/>
    <lineage>
        <taxon>Eukaryota</taxon>
        <taxon>Sar</taxon>
        <taxon>Stramenopiles</taxon>
        <taxon>Ochrophyta</taxon>
        <taxon>Bacillariophyta</taxon>
        <taxon>Coscinodiscophyceae</taxon>
        <taxon>Thalassiosirophycidae</taxon>
        <taxon>Stephanodiscales</taxon>
        <taxon>Stephanodiscaceae</taxon>
        <taxon>Stephanodiscus</taxon>
    </lineage>
</organism>
<feature type="region of interest" description="Disordered" evidence="8">
    <location>
        <begin position="92"/>
        <end position="121"/>
    </location>
</feature>
<keyword evidence="7" id="KW-0788">Thiol protease</keyword>
<name>A0ABD3NZ78_9STRA</name>
<evidence type="ECO:0000256" key="6">
    <source>
        <dbReference type="ARBA" id="ARBA00022801"/>
    </source>
</evidence>
<dbReference type="EMBL" id="JALLAZ020001112">
    <property type="protein sequence ID" value="KAL3780451.1"/>
    <property type="molecule type" value="Genomic_DNA"/>
</dbReference>
<feature type="region of interest" description="Disordered" evidence="8">
    <location>
        <begin position="1700"/>
        <end position="1722"/>
    </location>
</feature>
<dbReference type="EC" id="3.4.19.12" evidence="3"/>
<evidence type="ECO:0000256" key="4">
    <source>
        <dbReference type="ARBA" id="ARBA00022670"/>
    </source>
</evidence>
<gene>
    <name evidence="10" type="ORF">ACHAW5_004577</name>
</gene>
<reference evidence="10 11" key="1">
    <citation type="submission" date="2024-10" db="EMBL/GenBank/DDBJ databases">
        <title>Updated reference genomes for cyclostephanoid diatoms.</title>
        <authorList>
            <person name="Roberts W.R."/>
            <person name="Alverson A.J."/>
        </authorList>
    </citation>
    <scope>NUCLEOTIDE SEQUENCE [LARGE SCALE GENOMIC DNA]</scope>
    <source>
        <strain evidence="10 11">AJA276-08</strain>
    </source>
</reference>
<proteinExistence type="inferred from homology"/>
<evidence type="ECO:0000256" key="7">
    <source>
        <dbReference type="ARBA" id="ARBA00022807"/>
    </source>
</evidence>
<dbReference type="PROSITE" id="PS50235">
    <property type="entry name" value="USP_3"/>
    <property type="match status" value="1"/>
</dbReference>
<dbReference type="PROSITE" id="PS00973">
    <property type="entry name" value="USP_2"/>
    <property type="match status" value="1"/>
</dbReference>
<dbReference type="CDD" id="cd20104">
    <property type="entry name" value="MBT_PHF20L1-like"/>
    <property type="match status" value="1"/>
</dbReference>
<dbReference type="InterPro" id="IPR050185">
    <property type="entry name" value="Ub_carboxyl-term_hydrolase"/>
</dbReference>
<dbReference type="GO" id="GO:0004843">
    <property type="term" value="F:cysteine-type deubiquitinase activity"/>
    <property type="evidence" value="ECO:0007669"/>
    <property type="project" value="UniProtKB-EC"/>
</dbReference>
<dbReference type="SUPFAM" id="SSF54001">
    <property type="entry name" value="Cysteine proteinases"/>
    <property type="match status" value="1"/>
</dbReference>
<keyword evidence="6" id="KW-0378">Hydrolase</keyword>
<feature type="compositionally biased region" description="Low complexity" evidence="8">
    <location>
        <begin position="232"/>
        <end position="244"/>
    </location>
</feature>
<dbReference type="GO" id="GO:0006508">
    <property type="term" value="P:proteolysis"/>
    <property type="evidence" value="ECO:0007669"/>
    <property type="project" value="UniProtKB-KW"/>
</dbReference>
<dbReference type="InterPro" id="IPR028889">
    <property type="entry name" value="USP"/>
</dbReference>
<feature type="compositionally biased region" description="Polar residues" evidence="8">
    <location>
        <begin position="211"/>
        <end position="221"/>
    </location>
</feature>
<dbReference type="InterPro" id="IPR038765">
    <property type="entry name" value="Papain-like_cys_pep_sf"/>
</dbReference>
<dbReference type="Proteomes" id="UP001530315">
    <property type="component" value="Unassembled WGS sequence"/>
</dbReference>
<keyword evidence="11" id="KW-1185">Reference proteome</keyword>
<sequence>MSAAGNSGNLVETDVVGTSSVDECMSMQKEIHHLSLHNINNVDSSGGCRDEEHLISATWQLSLDPYVAASYLPQHEQQSYHDNQPYQPEHFMQQRRHQHHQNYNHTRQQPPPPSPPQLSPLLPFTLTSSEYSYEWDPQNLHRFLSTRREMLHAIFSTPDTDVVTTVLSSNKEGANNDKNNHINVSDENANRGIESGIGDIGIGRGIRHNKINTSSLNNSHTNFKRSGGGSISNGSSSSSNNNNSKNMPYFFTSPTRPADSKQYVEDGGGMVARFSINETPPHPLPPPPSFDLPILHNMDVGAEGGGLATSTTRQPQHLRSESGIDHMPKQLQLRRSQTEPMNGATVTKDAHDFIPQKKSCLGGTPSSSSIEKMHEMLPLPKDYFSFAIRYLLVKTPLPLVGSSPSNTASDGCIKTSITQPRLPRKFNSAGETVYLIPRYYLLGWMHWARCTILNASVECWFAAWGKYDVQMKGIGMKTKRGGGAGGEGGEGQREKRVYSLLPETLKSLAALSILSDQYQLFIDTERDFIAWMKNMETCWDTWNERVREYRHSLQSSQEEEAPKAFPHLTFPFFRPPGPVDCRILSTRHNPLLMHHHVALSMRGILSSYNTGEDVDEVNNDTNSNDGVVVLSPAEEASESRLISFIDKCWVPGDEYATATHSTQKLAVVPVPTSFYDMLRSVHGVVCNDGDLSFAPPLPFVNDGRRGGGGTSPKKKKNGKKVNGSDSSLSSCSLLFHDQWEEDLDGPSHSTKDRINHLNHDMFGRYHRYYYTNNHHTKSDPSCRPIEFRRKLLPVPLANDVDEEEVGENSELHPNAATKTGRVQSPYSTLMQEAIKSKQSYDAKEKNETCFGDLTRNNATDGVAGYMVEVFPVTFKYIIVGNDANGDDFCPSSISEDYAATTAATTRSNSSNISKFNDAKKTNVYKTKHLHGIALGSRSSSAFAVLRDIQRAAAPHRAHACVRLWKKSACHSATVRGDGYDLLDITTLYAAPSVRSSSHVGGGVGAGEGDGSSLKGSSPKSMQQSHKKQQQQQPSLTVEQWLGLEPLSIQDINRQKRQSFSNNDGKKEVVVELLIEVRVSPASKWIREPFELENRLQVGDYVDAQDSARKWYEAIVREVKSDTIKVHYFGWGSKWDAELPRKNGSGSKLSSPVPLWTRSVNWREKIKVGDEVEIRESTSLVQRPKWHRATVLAVGDENEIPRDLEGGAELELLGTNAVGKNVPLTLLNRKRQILVEVPQEIINLPTSTPLKPRPEGVPVAQPPYRRWVNLYGEEICKANTHRTSDKKQSDLPATLNYTLESKRDVVEVLKPYNNIHGSGFVRESLRGIPPAAGTVGLHNLGNTCYMNSILQCISHIKPITQFFLKGEYVKDINKVNPLGSGGRLATAYASFLADVYSGEYSIIAPRLLKQTLSCFAPQFKNNYQHDSQEFCQYLMDGLHEDLNRVRSKPYVEEMEALGVKDSKAAMESWKNHLLRHDSIFVDLFQGMHRSHLTCPRCGKESIKFDVYSTISLPLVPAKERSFIPLKDCLDQFAAGEQLDEHNAWYCSACKKHVCALKLITLWNTPDILIFHLKRFTFEKCPIDGRILRRKIEDKVNFPIDRLDLSSYVLGPKDLDAPPVYKLFGVSEHTGSTANSGHYTATVRNSEDGNWYRYNDSHVGTTCEPVVTGGAYLLFYRRVKGSLRWAGMEKQMMDQHNNECNFNSTQTEADSEGFLEVTGKKRRK</sequence>
<protein>
    <recommendedName>
        <fullName evidence="3">ubiquitinyl hydrolase 1</fullName>
        <ecNumber evidence="3">3.4.19.12</ecNumber>
    </recommendedName>
</protein>
<feature type="domain" description="USP" evidence="9">
    <location>
        <begin position="1334"/>
        <end position="1677"/>
    </location>
</feature>
<evidence type="ECO:0000256" key="2">
    <source>
        <dbReference type="ARBA" id="ARBA00009085"/>
    </source>
</evidence>
<dbReference type="InterPro" id="IPR018200">
    <property type="entry name" value="USP_CS"/>
</dbReference>
<dbReference type="InterPro" id="IPR016197">
    <property type="entry name" value="Chromo-like_dom_sf"/>
</dbReference>
<evidence type="ECO:0000256" key="1">
    <source>
        <dbReference type="ARBA" id="ARBA00000707"/>
    </source>
</evidence>
<evidence type="ECO:0000313" key="10">
    <source>
        <dbReference type="EMBL" id="KAL3780451.1"/>
    </source>
</evidence>
<feature type="region of interest" description="Disordered" evidence="8">
    <location>
        <begin position="994"/>
        <end position="1034"/>
    </location>
</feature>
<dbReference type="Pfam" id="PF00443">
    <property type="entry name" value="UCH"/>
    <property type="match status" value="1"/>
</dbReference>
<dbReference type="PANTHER" id="PTHR21646:SF24">
    <property type="entry name" value="UBIQUITIN CARBOXYL-TERMINAL HYDROLASE"/>
    <property type="match status" value="1"/>
</dbReference>
<dbReference type="Gene3D" id="3.90.70.10">
    <property type="entry name" value="Cysteine proteinases"/>
    <property type="match status" value="1"/>
</dbReference>
<evidence type="ECO:0000256" key="8">
    <source>
        <dbReference type="SAM" id="MobiDB-lite"/>
    </source>
</evidence>
<feature type="region of interest" description="Disordered" evidence="8">
    <location>
        <begin position="211"/>
        <end position="259"/>
    </location>
</feature>
<feature type="compositionally biased region" description="Gly residues" evidence="8">
    <location>
        <begin position="999"/>
        <end position="1009"/>
    </location>
</feature>
<feature type="compositionally biased region" description="Basic residues" evidence="8">
    <location>
        <begin position="93"/>
        <end position="102"/>
    </location>
</feature>
<dbReference type="PANTHER" id="PTHR21646">
    <property type="entry name" value="UBIQUITIN CARBOXYL-TERMINAL HYDROLASE"/>
    <property type="match status" value="1"/>
</dbReference>
<dbReference type="InterPro" id="IPR001394">
    <property type="entry name" value="Peptidase_C19_UCH"/>
</dbReference>
<keyword evidence="5" id="KW-0833">Ubl conjugation pathway</keyword>
<accession>A0ABD3NZ78</accession>
<evidence type="ECO:0000259" key="9">
    <source>
        <dbReference type="PROSITE" id="PS50235"/>
    </source>
</evidence>
<dbReference type="SUPFAM" id="SSF54160">
    <property type="entry name" value="Chromo domain-like"/>
    <property type="match status" value="1"/>
</dbReference>
<dbReference type="PROSITE" id="PS00972">
    <property type="entry name" value="USP_1"/>
    <property type="match status" value="1"/>
</dbReference>
<feature type="compositionally biased region" description="Low complexity" evidence="8">
    <location>
        <begin position="1010"/>
        <end position="1034"/>
    </location>
</feature>
<keyword evidence="4" id="KW-0645">Protease</keyword>
<comment type="catalytic activity">
    <reaction evidence="1">
        <text>Thiol-dependent hydrolysis of ester, thioester, amide, peptide and isopeptide bonds formed by the C-terminal Gly of ubiquitin (a 76-residue protein attached to proteins as an intracellular targeting signal).</text>
        <dbReference type="EC" id="3.4.19.12"/>
    </reaction>
</comment>
<evidence type="ECO:0000256" key="5">
    <source>
        <dbReference type="ARBA" id="ARBA00022786"/>
    </source>
</evidence>
<evidence type="ECO:0000313" key="11">
    <source>
        <dbReference type="Proteomes" id="UP001530315"/>
    </source>
</evidence>
<comment type="similarity">
    <text evidence="2">Belongs to the peptidase C19 family.</text>
</comment>
<feature type="region of interest" description="Disordered" evidence="8">
    <location>
        <begin position="697"/>
        <end position="728"/>
    </location>
</feature>
<feature type="compositionally biased region" description="Pro residues" evidence="8">
    <location>
        <begin position="109"/>
        <end position="118"/>
    </location>
</feature>
<dbReference type="Gene3D" id="2.30.30.140">
    <property type="match status" value="1"/>
</dbReference>
<evidence type="ECO:0000256" key="3">
    <source>
        <dbReference type="ARBA" id="ARBA00012759"/>
    </source>
</evidence>
<dbReference type="CDD" id="cd02674">
    <property type="entry name" value="Peptidase_C19R"/>
    <property type="match status" value="1"/>
</dbReference>